<evidence type="ECO:0000313" key="1">
    <source>
        <dbReference type="EMBL" id="OHU93893.1"/>
    </source>
</evidence>
<keyword evidence="2" id="KW-1185">Reference proteome</keyword>
<comment type="caution">
    <text evidence="1">The sequence shown here is derived from an EMBL/GenBank/DDBJ whole genome shotgun (WGS) entry which is preliminary data.</text>
</comment>
<accession>A0A1S1N3J3</accession>
<reference evidence="1 2" key="1">
    <citation type="submission" date="2016-10" db="EMBL/GenBank/DDBJ databases">
        <title>Pseudoalteromonas amylolytica sp. nov., isolated from the surface seawater.</title>
        <authorList>
            <person name="Wu Y.-H."/>
            <person name="Cheng H."/>
            <person name="Jin X.-B."/>
            <person name="Wang C.-S."/>
            <person name="Xu X.-W."/>
        </authorList>
    </citation>
    <scope>NUCLEOTIDE SEQUENCE [LARGE SCALE GENOMIC DNA]</scope>
    <source>
        <strain evidence="1 2">JCM 12483</strain>
    </source>
</reference>
<proteinExistence type="predicted"/>
<dbReference type="Proteomes" id="UP000180253">
    <property type="component" value="Unassembled WGS sequence"/>
</dbReference>
<organism evidence="1 2">
    <name type="scientific">Pseudoalteromonas byunsanensis</name>
    <dbReference type="NCBI Taxonomy" id="327939"/>
    <lineage>
        <taxon>Bacteria</taxon>
        <taxon>Pseudomonadati</taxon>
        <taxon>Pseudomonadota</taxon>
        <taxon>Gammaproteobacteria</taxon>
        <taxon>Alteromonadales</taxon>
        <taxon>Pseudoalteromonadaceae</taxon>
        <taxon>Pseudoalteromonas</taxon>
    </lineage>
</organism>
<name>A0A1S1N3J3_9GAMM</name>
<dbReference type="AlphaFoldDB" id="A0A1S1N3J3"/>
<dbReference type="Pfam" id="PF07073">
    <property type="entry name" value="ROF"/>
    <property type="match status" value="1"/>
</dbReference>
<dbReference type="EMBL" id="MNAN01000035">
    <property type="protein sequence ID" value="OHU93893.1"/>
    <property type="molecule type" value="Genomic_DNA"/>
</dbReference>
<gene>
    <name evidence="1" type="ORF">BIW53_16785</name>
</gene>
<dbReference type="InterPro" id="IPR038626">
    <property type="entry name" value="Rof-like_sf"/>
</dbReference>
<dbReference type="STRING" id="327939.BIW53_16785"/>
<dbReference type="InterPro" id="IPR009778">
    <property type="entry name" value="ROF"/>
</dbReference>
<dbReference type="RefSeq" id="WP_070993186.1">
    <property type="nucleotide sequence ID" value="NZ_CBCSHD010000004.1"/>
</dbReference>
<dbReference type="SUPFAM" id="SSF101744">
    <property type="entry name" value="Rof/RNase P subunit-like"/>
    <property type="match status" value="1"/>
</dbReference>
<protein>
    <submittedName>
        <fullName evidence="1">Uncharacterized protein</fullName>
    </submittedName>
</protein>
<sequence>MLSCDEHDYIEIVCMYQYPISLTLKTGQVVSGIAVDTKRNEARQECIQLSHDGQTHLVVLDDIFKLTVTISNPHICEITFAVS</sequence>
<evidence type="ECO:0000313" key="2">
    <source>
        <dbReference type="Proteomes" id="UP000180253"/>
    </source>
</evidence>
<dbReference type="Gene3D" id="2.30.30.400">
    <property type="entry name" value="Rof-like"/>
    <property type="match status" value="1"/>
</dbReference>
<dbReference type="InterPro" id="IPR023534">
    <property type="entry name" value="Rof/RNase_P-like"/>
</dbReference>
<dbReference type="OrthoDB" id="5344363at2"/>